<reference evidence="1 2" key="1">
    <citation type="submission" date="2017-01" db="EMBL/GenBank/DDBJ databases">
        <authorList>
            <person name="Mah S.A."/>
            <person name="Swanson W.J."/>
            <person name="Moy G.W."/>
            <person name="Vacquier V.D."/>
        </authorList>
    </citation>
    <scope>NUCLEOTIDE SEQUENCE [LARGE SCALE GENOMIC DNA]</scope>
    <source>
        <strain evidence="1 2">ASpG1</strain>
    </source>
</reference>
<sequence length="97" mass="11089">MKRLFQQIRLRLFPPIGRTAALAIARQRCASEPDLFCIYRRLPANVHIYRQPEEPCWFISAPWNDGSDGLILRSSRLLLISKQTGEVLYDGSANDEG</sequence>
<dbReference type="AlphaFoldDB" id="A0A1N6XP99"/>
<dbReference type="EMBL" id="FTMS01000028">
    <property type="protein sequence ID" value="SIR04120.1"/>
    <property type="molecule type" value="Genomic_DNA"/>
</dbReference>
<organism evidence="1 2">
    <name type="scientific">Alkalispirochaeta americana</name>
    <dbReference type="NCBI Taxonomy" id="159291"/>
    <lineage>
        <taxon>Bacteria</taxon>
        <taxon>Pseudomonadati</taxon>
        <taxon>Spirochaetota</taxon>
        <taxon>Spirochaetia</taxon>
        <taxon>Spirochaetales</taxon>
        <taxon>Spirochaetaceae</taxon>
        <taxon>Alkalispirochaeta</taxon>
    </lineage>
</organism>
<proteinExistence type="predicted"/>
<evidence type="ECO:0000313" key="1">
    <source>
        <dbReference type="EMBL" id="SIR04120.1"/>
    </source>
</evidence>
<evidence type="ECO:0000313" key="2">
    <source>
        <dbReference type="Proteomes" id="UP000186400"/>
    </source>
</evidence>
<dbReference type="Proteomes" id="UP000186400">
    <property type="component" value="Unassembled WGS sequence"/>
</dbReference>
<name>A0A1N6XP99_9SPIO</name>
<protein>
    <submittedName>
        <fullName evidence="1">Uncharacterized protein</fullName>
    </submittedName>
</protein>
<gene>
    <name evidence="1" type="ORF">SAMN05920897_12811</name>
</gene>
<dbReference type="STRING" id="159291.SAMN05920897_12811"/>
<accession>A0A1N6XP99</accession>
<keyword evidence="2" id="KW-1185">Reference proteome</keyword>